<dbReference type="EMBL" id="DF849740">
    <property type="protein sequence ID" value="GAT58579.1"/>
    <property type="molecule type" value="Genomic_DNA"/>
</dbReference>
<reference evidence="1" key="1">
    <citation type="submission" date="2014-09" db="EMBL/GenBank/DDBJ databases">
        <title>Genome sequence of the luminous mushroom Mycena chlorophos for searching fungal bioluminescence genes.</title>
        <authorList>
            <person name="Tanaka Y."/>
            <person name="Kasuga D."/>
            <person name="Oba Y."/>
            <person name="Hase S."/>
            <person name="Sato K."/>
            <person name="Oba Y."/>
            <person name="Sakakibara Y."/>
        </authorList>
    </citation>
    <scope>NUCLEOTIDE SEQUENCE</scope>
</reference>
<name>A0ABQ0M5L7_MYCCL</name>
<evidence type="ECO:0000313" key="2">
    <source>
        <dbReference type="Proteomes" id="UP000815677"/>
    </source>
</evidence>
<protein>
    <submittedName>
        <fullName evidence="1">Uncharacterized protein</fullName>
    </submittedName>
</protein>
<organism evidence="1 2">
    <name type="scientific">Mycena chlorophos</name>
    <name type="common">Agaric fungus</name>
    <name type="synonym">Agaricus chlorophos</name>
    <dbReference type="NCBI Taxonomy" id="658473"/>
    <lineage>
        <taxon>Eukaryota</taxon>
        <taxon>Fungi</taxon>
        <taxon>Dikarya</taxon>
        <taxon>Basidiomycota</taxon>
        <taxon>Agaricomycotina</taxon>
        <taxon>Agaricomycetes</taxon>
        <taxon>Agaricomycetidae</taxon>
        <taxon>Agaricales</taxon>
        <taxon>Marasmiineae</taxon>
        <taxon>Mycenaceae</taxon>
        <taxon>Mycena</taxon>
    </lineage>
</organism>
<sequence>MRLAGRSSGLPRIIETVRRFNLATVFSTGHEHDRIQSLRKLAVRKQIDDPNAQNNLADGSEPCQKQCCTDKSNTAPLPSKGSSEHLFQRPDKVPLFNRVLFKKAS</sequence>
<keyword evidence="2" id="KW-1185">Reference proteome</keyword>
<gene>
    <name evidence="1" type="ORF">MCHLO_14992</name>
</gene>
<evidence type="ECO:0000313" key="1">
    <source>
        <dbReference type="EMBL" id="GAT58579.1"/>
    </source>
</evidence>
<dbReference type="Proteomes" id="UP000815677">
    <property type="component" value="Unassembled WGS sequence"/>
</dbReference>
<accession>A0ABQ0M5L7</accession>
<proteinExistence type="predicted"/>